<dbReference type="InterPro" id="IPR015797">
    <property type="entry name" value="NUDIX_hydrolase-like_dom_sf"/>
</dbReference>
<dbReference type="RefSeq" id="WP_121277352.1">
    <property type="nucleotide sequence ID" value="NZ_RBZV01000002.1"/>
</dbReference>
<name>A0A494XKM1_9BURK</name>
<dbReference type="EMBL" id="RBZV01000002">
    <property type="protein sequence ID" value="RKP51265.1"/>
    <property type="molecule type" value="Genomic_DNA"/>
</dbReference>
<reference evidence="8 9" key="1">
    <citation type="submission" date="2018-10" db="EMBL/GenBank/DDBJ databases">
        <title>Paraburkholderia sp. 7MK8-2, isolated from soil.</title>
        <authorList>
            <person name="Gao Z.-H."/>
            <person name="Qiu L.-H."/>
        </authorList>
    </citation>
    <scope>NUCLEOTIDE SEQUENCE [LARGE SCALE GENOMIC DNA]</scope>
    <source>
        <strain evidence="8 9">7MK8-2</strain>
    </source>
</reference>
<comment type="cofactor">
    <cofactor evidence="5">
        <name>Mg(2+)</name>
        <dbReference type="ChEBI" id="CHEBI:18420"/>
    </cofactor>
    <text evidence="5">Binds 1 Mg(2+) ion per subunit.</text>
</comment>
<evidence type="ECO:0000256" key="5">
    <source>
        <dbReference type="PIRSR" id="PIRSR037599-3"/>
    </source>
</evidence>
<dbReference type="AlphaFoldDB" id="A0A494XKM1"/>
<feature type="site" description="Critical for catalysis" evidence="4">
    <location>
        <position position="125"/>
    </location>
</feature>
<dbReference type="OrthoDB" id="542521at2"/>
<keyword evidence="2" id="KW-0378">Hydrolase</keyword>
<dbReference type="SUPFAM" id="SSF55811">
    <property type="entry name" value="Nudix"/>
    <property type="match status" value="1"/>
</dbReference>
<evidence type="ECO:0000256" key="6">
    <source>
        <dbReference type="PIRSR" id="PIRSR037599-4"/>
    </source>
</evidence>
<dbReference type="PANTHER" id="PTHR43046:SF12">
    <property type="entry name" value="GDP-MANNOSE MANNOSYL HYDROLASE"/>
    <property type="match status" value="1"/>
</dbReference>
<dbReference type="InterPro" id="IPR033715">
    <property type="entry name" value="GDPMH"/>
</dbReference>
<comment type="caution">
    <text evidence="8">The sequence shown here is derived from an EMBL/GenBank/DDBJ whole genome shotgun (WGS) entry which is preliminary data.</text>
</comment>
<proteinExistence type="predicted"/>
<feature type="binding site" evidence="5">
    <location>
        <position position="68"/>
    </location>
    <ligand>
        <name>Mg(2+)</name>
        <dbReference type="ChEBI" id="CHEBI:18420"/>
    </ligand>
</feature>
<evidence type="ECO:0000256" key="1">
    <source>
        <dbReference type="ARBA" id="ARBA00022723"/>
    </source>
</evidence>
<dbReference type="GO" id="GO:0008727">
    <property type="term" value="F:GDP-mannose mannosyl hydrolase activity"/>
    <property type="evidence" value="ECO:0007669"/>
    <property type="project" value="InterPro"/>
</dbReference>
<dbReference type="InterPro" id="IPR000086">
    <property type="entry name" value="NUDIX_hydrolase_dom"/>
</dbReference>
<evidence type="ECO:0000313" key="8">
    <source>
        <dbReference type="EMBL" id="RKP51265.1"/>
    </source>
</evidence>
<keyword evidence="9" id="KW-1185">Reference proteome</keyword>
<evidence type="ECO:0000259" key="7">
    <source>
        <dbReference type="PROSITE" id="PS51462"/>
    </source>
</evidence>
<accession>A0A494XKM1</accession>
<dbReference type="PANTHER" id="PTHR43046">
    <property type="entry name" value="GDP-MANNOSE MANNOSYL HYDROLASE"/>
    <property type="match status" value="1"/>
</dbReference>
<feature type="binding site" evidence="5">
    <location>
        <position position="124"/>
    </location>
    <ligand>
        <name>Mg(2+)</name>
        <dbReference type="ChEBI" id="CHEBI:18420"/>
    </ligand>
</feature>
<keyword evidence="1 5" id="KW-0479">Metal-binding</keyword>
<evidence type="ECO:0000256" key="3">
    <source>
        <dbReference type="ARBA" id="ARBA00022842"/>
    </source>
</evidence>
<dbReference type="PROSITE" id="PS51462">
    <property type="entry name" value="NUDIX"/>
    <property type="match status" value="1"/>
</dbReference>
<evidence type="ECO:0000313" key="9">
    <source>
        <dbReference type="Proteomes" id="UP000280434"/>
    </source>
</evidence>
<gene>
    <name evidence="8" type="ORF">D7S89_07580</name>
</gene>
<keyword evidence="3 5" id="KW-0460">Magnesium</keyword>
<feature type="binding site" evidence="5">
    <location>
        <position position="48"/>
    </location>
    <ligand>
        <name>Mg(2+)</name>
        <dbReference type="ChEBI" id="CHEBI:18420"/>
    </ligand>
</feature>
<dbReference type="Pfam" id="PF00293">
    <property type="entry name" value="NUDIX"/>
    <property type="match status" value="1"/>
</dbReference>
<feature type="domain" description="Nudix hydrolase" evidence="7">
    <location>
        <begin position="12"/>
        <end position="155"/>
    </location>
</feature>
<protein>
    <submittedName>
        <fullName evidence="8">NUDIX domain-containing protein</fullName>
    </submittedName>
</protein>
<dbReference type="GO" id="GO:0046872">
    <property type="term" value="F:metal ion binding"/>
    <property type="evidence" value="ECO:0007669"/>
    <property type="project" value="UniProtKB-KW"/>
</dbReference>
<sequence>MLTDAEFLEAVRLTPLISIDLIASDEHGRVLVGERRHAPARGSWFVPGGRIRKDESLDAAFARTVEDELGIAHAVRGDARFVGVFEHHYADENFAAAPGISTHYIVLAYALAIAGDTPLTRFAQHHRYAWLLPDELRLREDVHAFTKAYFDRAQQP</sequence>
<evidence type="ECO:0000256" key="2">
    <source>
        <dbReference type="ARBA" id="ARBA00022801"/>
    </source>
</evidence>
<dbReference type="PIRSF" id="PIRSF037599">
    <property type="entry name" value="GDPMH"/>
    <property type="match status" value="1"/>
</dbReference>
<evidence type="ECO:0000256" key="4">
    <source>
        <dbReference type="PIRSR" id="PIRSR037599-1"/>
    </source>
</evidence>
<dbReference type="Gene3D" id="3.90.79.10">
    <property type="entry name" value="Nucleoside Triphosphate Pyrophosphohydrolase"/>
    <property type="match status" value="1"/>
</dbReference>
<dbReference type="CDD" id="cd03430">
    <property type="entry name" value="NUDIX_GDPMH_NudD"/>
    <property type="match status" value="1"/>
</dbReference>
<dbReference type="Proteomes" id="UP000280434">
    <property type="component" value="Unassembled WGS sequence"/>
</dbReference>
<feature type="short sequence motif" description="Nudix box" evidence="6">
    <location>
        <begin position="49"/>
        <end position="70"/>
    </location>
</feature>
<organism evidence="8 9">
    <name type="scientific">Trinickia fusca</name>
    <dbReference type="NCBI Taxonomy" id="2419777"/>
    <lineage>
        <taxon>Bacteria</taxon>
        <taxon>Pseudomonadati</taxon>
        <taxon>Pseudomonadota</taxon>
        <taxon>Betaproteobacteria</taxon>
        <taxon>Burkholderiales</taxon>
        <taxon>Burkholderiaceae</taxon>
        <taxon>Trinickia</taxon>
    </lineage>
</organism>